<dbReference type="EMBL" id="JANAVB010013200">
    <property type="protein sequence ID" value="KAJ6835701.1"/>
    <property type="molecule type" value="Genomic_DNA"/>
</dbReference>
<comment type="caution">
    <text evidence="2">The sequence shown here is derived from an EMBL/GenBank/DDBJ whole genome shotgun (WGS) entry which is preliminary data.</text>
</comment>
<dbReference type="Proteomes" id="UP001140949">
    <property type="component" value="Unassembled WGS sequence"/>
</dbReference>
<gene>
    <name evidence="2" type="ORF">M6B38_330705</name>
</gene>
<evidence type="ECO:0000256" key="1">
    <source>
        <dbReference type="SAM" id="MobiDB-lite"/>
    </source>
</evidence>
<evidence type="ECO:0000313" key="2">
    <source>
        <dbReference type="EMBL" id="KAJ6835701.1"/>
    </source>
</evidence>
<keyword evidence="3" id="KW-1185">Reference proteome</keyword>
<organism evidence="2 3">
    <name type="scientific">Iris pallida</name>
    <name type="common">Sweet iris</name>
    <dbReference type="NCBI Taxonomy" id="29817"/>
    <lineage>
        <taxon>Eukaryota</taxon>
        <taxon>Viridiplantae</taxon>
        <taxon>Streptophyta</taxon>
        <taxon>Embryophyta</taxon>
        <taxon>Tracheophyta</taxon>
        <taxon>Spermatophyta</taxon>
        <taxon>Magnoliopsida</taxon>
        <taxon>Liliopsida</taxon>
        <taxon>Asparagales</taxon>
        <taxon>Iridaceae</taxon>
        <taxon>Iridoideae</taxon>
        <taxon>Irideae</taxon>
        <taxon>Iris</taxon>
    </lineage>
</organism>
<proteinExistence type="predicted"/>
<dbReference type="AlphaFoldDB" id="A0AAX6H569"/>
<sequence length="62" mass="7246">MEWWRCDTDGAQEGGGGSTERRVRQQRWSAPNHDKMMARCQLGHERPTTPIWHRSDVGARRL</sequence>
<reference evidence="2" key="1">
    <citation type="journal article" date="2023" name="GigaByte">
        <title>Genome assembly of the bearded iris, Iris pallida Lam.</title>
        <authorList>
            <person name="Bruccoleri R.E."/>
            <person name="Oakeley E.J."/>
            <person name="Faust A.M.E."/>
            <person name="Altorfer M."/>
            <person name="Dessus-Babus S."/>
            <person name="Burckhardt D."/>
            <person name="Oertli M."/>
            <person name="Naumann U."/>
            <person name="Petersen F."/>
            <person name="Wong J."/>
        </authorList>
    </citation>
    <scope>NUCLEOTIDE SEQUENCE</scope>
    <source>
        <strain evidence="2">GSM-AAB239-AS_SAM_17_03QT</strain>
    </source>
</reference>
<reference evidence="2" key="2">
    <citation type="submission" date="2023-04" db="EMBL/GenBank/DDBJ databases">
        <authorList>
            <person name="Bruccoleri R.E."/>
            <person name="Oakeley E.J."/>
            <person name="Faust A.-M."/>
            <person name="Dessus-Babus S."/>
            <person name="Altorfer M."/>
            <person name="Burckhardt D."/>
            <person name="Oertli M."/>
            <person name="Naumann U."/>
            <person name="Petersen F."/>
            <person name="Wong J."/>
        </authorList>
    </citation>
    <scope>NUCLEOTIDE SEQUENCE</scope>
    <source>
        <strain evidence="2">GSM-AAB239-AS_SAM_17_03QT</strain>
        <tissue evidence="2">Leaf</tissue>
    </source>
</reference>
<feature type="region of interest" description="Disordered" evidence="1">
    <location>
        <begin position="43"/>
        <end position="62"/>
    </location>
</feature>
<accession>A0AAX6H569</accession>
<feature type="region of interest" description="Disordered" evidence="1">
    <location>
        <begin position="1"/>
        <end position="32"/>
    </location>
</feature>
<evidence type="ECO:0000313" key="3">
    <source>
        <dbReference type="Proteomes" id="UP001140949"/>
    </source>
</evidence>
<name>A0AAX6H569_IRIPA</name>
<protein>
    <submittedName>
        <fullName evidence="2">Uncharacterized protein</fullName>
    </submittedName>
</protein>